<evidence type="ECO:0000313" key="2">
    <source>
        <dbReference type="Proteomes" id="UP000051054"/>
    </source>
</evidence>
<proteinExistence type="predicted"/>
<dbReference type="RefSeq" id="WP_164476342.1">
    <property type="nucleotide sequence ID" value="NZ_AZGD01000042.1"/>
</dbReference>
<dbReference type="eggNOG" id="ENOG5030AQA">
    <property type="taxonomic scope" value="Bacteria"/>
</dbReference>
<dbReference type="Proteomes" id="UP000051054">
    <property type="component" value="Unassembled WGS sequence"/>
</dbReference>
<evidence type="ECO:0000313" key="1">
    <source>
        <dbReference type="EMBL" id="KRM19491.1"/>
    </source>
</evidence>
<organism evidence="1 2">
    <name type="scientific">Ligilactobacillus hayakitensis DSM 18933 = JCM 14209</name>
    <dbReference type="NCBI Taxonomy" id="1423755"/>
    <lineage>
        <taxon>Bacteria</taxon>
        <taxon>Bacillati</taxon>
        <taxon>Bacillota</taxon>
        <taxon>Bacilli</taxon>
        <taxon>Lactobacillales</taxon>
        <taxon>Lactobacillaceae</taxon>
        <taxon>Ligilactobacillus</taxon>
    </lineage>
</organism>
<comment type="caution">
    <text evidence="1">The sequence shown here is derived from an EMBL/GenBank/DDBJ whole genome shotgun (WGS) entry which is preliminary data.</text>
</comment>
<dbReference type="AlphaFoldDB" id="A0A0R1WX63"/>
<gene>
    <name evidence="1" type="ORF">FC40_GL000035</name>
</gene>
<dbReference type="EMBL" id="AZGD01000042">
    <property type="protein sequence ID" value="KRM19491.1"/>
    <property type="molecule type" value="Genomic_DNA"/>
</dbReference>
<keyword evidence="2" id="KW-1185">Reference proteome</keyword>
<protein>
    <submittedName>
        <fullName evidence="1">Uncharacterized protein</fullName>
    </submittedName>
</protein>
<reference evidence="1 2" key="1">
    <citation type="journal article" date="2015" name="Genome Announc.">
        <title>Expanding the biotechnology potential of lactobacilli through comparative genomics of 213 strains and associated genera.</title>
        <authorList>
            <person name="Sun Z."/>
            <person name="Harris H.M."/>
            <person name="McCann A."/>
            <person name="Guo C."/>
            <person name="Argimon S."/>
            <person name="Zhang W."/>
            <person name="Yang X."/>
            <person name="Jeffery I.B."/>
            <person name="Cooney J.C."/>
            <person name="Kagawa T.F."/>
            <person name="Liu W."/>
            <person name="Song Y."/>
            <person name="Salvetti E."/>
            <person name="Wrobel A."/>
            <person name="Rasinkangas P."/>
            <person name="Parkhill J."/>
            <person name="Rea M.C."/>
            <person name="O'Sullivan O."/>
            <person name="Ritari J."/>
            <person name="Douillard F.P."/>
            <person name="Paul Ross R."/>
            <person name="Yang R."/>
            <person name="Briner A.E."/>
            <person name="Felis G.E."/>
            <person name="de Vos W.M."/>
            <person name="Barrangou R."/>
            <person name="Klaenhammer T.R."/>
            <person name="Caufield P.W."/>
            <person name="Cui Y."/>
            <person name="Zhang H."/>
            <person name="O'Toole P.W."/>
        </authorList>
    </citation>
    <scope>NUCLEOTIDE SEQUENCE [LARGE SCALE GENOMIC DNA]</scope>
    <source>
        <strain evidence="1 2">DSM 18933</strain>
    </source>
</reference>
<sequence length="58" mass="7047">MVTSDAQKKANQKWKEANKEKQKIYRYRAQAKKFIRDFATEKDLEELLQLIEERKSML</sequence>
<dbReference type="PATRIC" id="fig|1423755.3.peg.40"/>
<name>A0A0R1WX63_9LACO</name>
<accession>A0A0R1WX63</accession>